<reference evidence="2" key="1">
    <citation type="journal article" date="2019" name="Int. J. Syst. Evol. Microbiol.">
        <title>The Global Catalogue of Microorganisms (GCM) 10K type strain sequencing project: providing services to taxonomists for standard genome sequencing and annotation.</title>
        <authorList>
            <consortium name="The Broad Institute Genomics Platform"/>
            <consortium name="The Broad Institute Genome Sequencing Center for Infectious Disease"/>
            <person name="Wu L."/>
            <person name="Ma J."/>
        </authorList>
    </citation>
    <scope>NUCLEOTIDE SEQUENCE [LARGE SCALE GENOMIC DNA]</scope>
    <source>
        <strain evidence="2">NBRC 110107</strain>
    </source>
</reference>
<evidence type="ECO:0000313" key="1">
    <source>
        <dbReference type="EMBL" id="GLS02552.1"/>
    </source>
</evidence>
<keyword evidence="2" id="KW-1185">Reference proteome</keyword>
<dbReference type="Proteomes" id="UP001156921">
    <property type="component" value="Unassembled WGS sequence"/>
</dbReference>
<dbReference type="EMBL" id="BSOY01000077">
    <property type="protein sequence ID" value="GLS02552.1"/>
    <property type="molecule type" value="Genomic_DNA"/>
</dbReference>
<evidence type="ECO:0000313" key="2">
    <source>
        <dbReference type="Proteomes" id="UP001156921"/>
    </source>
</evidence>
<sequence>MAVLTAALASSVATEADAQTPRPLKQWLGEQFQSVARSCLPLSATNQAPERYIPADVRTWDTFANQMDASVPIYSLDSLGSYFSAIYLRGEGSALSRAGQPLGVTYAENEATALYSRRASSTLQHNCSTMLTASGNIDIPLSASVFRAAMSTSATESRSQSIFLYSGRIVSPVAAALGLTSTEVDRRPNVDRFSVYLAGWHWYRLHPGMADDGNADRLEITHMVDAAAAYRVSGLTQATLMSGNARVAAAVPFLSAAAEASGNAGWNAQSNNRGFGVAILHRPPGGATFPGPRRLSAEAPLLASVTPVAGNAAVIDGPQPIQWSADLSGVPTAYCDRLFWQLTATPDQPSDFSFSNFDVRPAPEGVRVCRFTVRATPAPNAGSNVARLAFGVSSLIPTVAEDVAPPLVIPMASTDIADYRASISLANPSGDLAYALNAAPNRGPLTVPLTYLLRESDGRRATEVISGSPEIEITCGQAEPQSVLLGPQDVVFGRSNGEGRITLTARIASGSIFGPDETETTCRLGGKLVVAVQNAAPRTLNLPTHRFTVTEVMPTPSVSAR</sequence>
<dbReference type="RefSeq" id="WP_284223423.1">
    <property type="nucleotide sequence ID" value="NZ_BSOY01000077.1"/>
</dbReference>
<gene>
    <name evidence="1" type="ORF">GCM10007859_25760</name>
</gene>
<proteinExistence type="predicted"/>
<name>A0ABQ6BMR8_9CAUL</name>
<organism evidence="1 2">
    <name type="scientific">Brevundimonas denitrificans</name>
    <dbReference type="NCBI Taxonomy" id="1443434"/>
    <lineage>
        <taxon>Bacteria</taxon>
        <taxon>Pseudomonadati</taxon>
        <taxon>Pseudomonadota</taxon>
        <taxon>Alphaproteobacteria</taxon>
        <taxon>Caulobacterales</taxon>
        <taxon>Caulobacteraceae</taxon>
        <taxon>Brevundimonas</taxon>
    </lineage>
</organism>
<protein>
    <submittedName>
        <fullName evidence="1">Uncharacterized protein</fullName>
    </submittedName>
</protein>
<comment type="caution">
    <text evidence="1">The sequence shown here is derived from an EMBL/GenBank/DDBJ whole genome shotgun (WGS) entry which is preliminary data.</text>
</comment>
<accession>A0ABQ6BMR8</accession>